<gene>
    <name evidence="1" type="ORF">Aci011_077</name>
</gene>
<evidence type="ECO:0000313" key="2">
    <source>
        <dbReference type="Proteomes" id="UP000267500"/>
    </source>
</evidence>
<reference evidence="1 2" key="1">
    <citation type="submission" date="2018-08" db="EMBL/GenBank/DDBJ databases">
        <title>Complete genome sequence of five Acinetobacter baumannii phages from Abidjan, Cote d'Ivoire.</title>
        <authorList>
            <person name="Essoh C."/>
            <person name="Vernadet J.-P."/>
            <person name="Vergnaud G."/>
            <person name="Resch G."/>
            <person name="Pourcel C."/>
        </authorList>
    </citation>
    <scope>NUCLEOTIDE SEQUENCE [LARGE SCALE GENOMIC DNA]</scope>
</reference>
<evidence type="ECO:0000313" key="1">
    <source>
        <dbReference type="EMBL" id="AYD85560.1"/>
    </source>
</evidence>
<dbReference type="Proteomes" id="UP000267500">
    <property type="component" value="Segment"/>
</dbReference>
<dbReference type="EMBL" id="MH800198">
    <property type="protein sequence ID" value="AYD85560.1"/>
    <property type="molecule type" value="Genomic_DNA"/>
</dbReference>
<protein>
    <submittedName>
        <fullName evidence="1">Uncharacterized protein</fullName>
    </submittedName>
</protein>
<name>A0A386KJN0_9CAUD</name>
<accession>A0A386KJN0</accession>
<proteinExistence type="predicted"/>
<sequence length="216" mass="24922">MRQLRKGSFKDQVIKFPYDSWKMLNDQAEAVAECFRLMRDWEEPNLTAQLGIEAIKADLVTMGNHVHHGTDNPFITTTSGEVFMHRDYISEIRKSTNGVIGSIDGIDPRFVLTIDTGRGAQIRRECPPNKVVKYTQLVWNIAKSTRDNLADMVVNDYYRISGKSVVQLLENATPERFELEIWFEDDRKFHIYRDDKRIFESKSAKETAAFIEGGLK</sequence>
<organism evidence="1 2">
    <name type="scientific">Acinetobacter phage vB_AbaM_B09_Aci01-1</name>
    <dbReference type="NCBI Taxonomy" id="2315466"/>
    <lineage>
        <taxon>Viruses</taxon>
        <taxon>Duplodnaviria</taxon>
        <taxon>Heunggongvirae</taxon>
        <taxon>Uroviricota</taxon>
        <taxon>Caudoviricetes</taxon>
        <taxon>Saclayvirus</taxon>
        <taxon>Saclayvirus Aci011</taxon>
    </lineage>
</organism>
<keyword evidence="2" id="KW-1185">Reference proteome</keyword>